<comment type="caution">
    <text evidence="4">The sequence shown here is derived from an EMBL/GenBank/DDBJ whole genome shotgun (WGS) entry which is preliminary data.</text>
</comment>
<dbReference type="EMBL" id="JYIK01000726">
    <property type="protein sequence ID" value="KWX09772.1"/>
    <property type="molecule type" value="Genomic_DNA"/>
</dbReference>
<dbReference type="InterPro" id="IPR009839">
    <property type="entry name" value="SseB_N"/>
</dbReference>
<evidence type="ECO:0000313" key="2">
    <source>
        <dbReference type="EMBL" id="KWW97810.1"/>
    </source>
</evidence>
<dbReference type="RefSeq" id="WP_066883210.1">
    <property type="nucleotide sequence ID" value="NZ_JYIJ01000019.1"/>
</dbReference>
<reference evidence="3" key="3">
    <citation type="submission" date="2015-04" db="EMBL/GenBank/DDBJ databases">
        <title>Physiological reanalysis, assessment of diazotrophy, and genome sequences of multiple isolates of Streptomyces thermoautotrophicus.</title>
        <authorList>
            <person name="MacKellar D.C."/>
            <person name="Lieber L."/>
            <person name="Norman J."/>
            <person name="Bolger A."/>
            <person name="Tobin C."/>
            <person name="Murray J.W."/>
            <person name="Woodward J."/>
            <person name="Friesen M."/>
            <person name="Prell J."/>
        </authorList>
    </citation>
    <scope>NUCLEOTIDE SEQUENCE [LARGE SCALE GENOMIC DNA]</scope>
    <source>
        <strain evidence="3">H1</strain>
    </source>
</reference>
<reference evidence="5" key="4">
    <citation type="submission" date="2015-04" db="EMBL/GenBank/DDBJ databases">
        <title>Physiological reanalysis, assessment of diazotrophy, and genome sequences of multiple isolates of Streptomyces thermoautotrophicus.</title>
        <authorList>
            <person name="MacKellar D.C."/>
            <person name="Lieber L."/>
            <person name="Norman J."/>
            <person name="Bolger A."/>
            <person name="Tobin C."/>
            <person name="Murray J.W."/>
            <person name="Chang R."/>
            <person name="Ford T."/>
            <person name="Nguyen P.Q."/>
            <person name="Woodward J."/>
            <person name="Permingeat H."/>
            <person name="Joshi N.S."/>
            <person name="Silver P.A."/>
            <person name="Usadel B."/>
            <person name="Rutherford A.W."/>
            <person name="Friesen M."/>
            <person name="Prell J."/>
        </authorList>
    </citation>
    <scope>NUCLEOTIDE SEQUENCE [LARGE SCALE GENOMIC DNA]</scope>
    <source>
        <strain evidence="5">H1</strain>
    </source>
</reference>
<dbReference type="AlphaFoldDB" id="A0A132NJ76"/>
<evidence type="ECO:0000259" key="1">
    <source>
        <dbReference type="Pfam" id="PF07179"/>
    </source>
</evidence>
<reference evidence="6" key="1">
    <citation type="submission" date="2015-02" db="EMBL/GenBank/DDBJ databases">
        <title>Physiological reanalysis, assessment of diazotrophy, and genome sequences of multiple isolates of Streptomyces thermoautotrophicus.</title>
        <authorList>
            <person name="MacKellar D.C."/>
            <person name="Lieber L."/>
            <person name="Norman J."/>
            <person name="Bolger A."/>
            <person name="Tobin C."/>
            <person name="Murray J.W."/>
            <person name="Friesen M."/>
            <person name="Prell J."/>
        </authorList>
    </citation>
    <scope>NUCLEOTIDE SEQUENCE [LARGE SCALE GENOMIC DNA]</scope>
    <source>
        <strain evidence="6">UBT1</strain>
    </source>
</reference>
<accession>A0A132NJ76</accession>
<dbReference type="STRING" id="1469144.LI90_88"/>
<dbReference type="Pfam" id="PF07179">
    <property type="entry name" value="SseB"/>
    <property type="match status" value="1"/>
</dbReference>
<dbReference type="Proteomes" id="UP000070659">
    <property type="component" value="Unassembled WGS sequence"/>
</dbReference>
<sequence length="141" mass="15801">MYGYQAVDPGPVSVPQTLTEAVEAFATGRMSQHDFQQMFLASQVYCPRGDRPGFLALHDTQPPMIPVFSSLEELRKYHGEKSRYFSGTGMEILDLLPSGYGLILDIEGEHRVMFDPQAIEDLINFGMKMMYGTSMYGLAGY</sequence>
<dbReference type="EMBL" id="JYIJ01000019">
    <property type="protein sequence ID" value="KWW97810.1"/>
    <property type="molecule type" value="Genomic_DNA"/>
</dbReference>
<feature type="domain" description="SseB protein N-terminal" evidence="1">
    <location>
        <begin position="18"/>
        <end position="120"/>
    </location>
</feature>
<evidence type="ECO:0000313" key="7">
    <source>
        <dbReference type="Proteomes" id="UP000070659"/>
    </source>
</evidence>
<evidence type="ECO:0000313" key="6">
    <source>
        <dbReference type="Proteomes" id="UP000070598"/>
    </source>
</evidence>
<proteinExistence type="predicted"/>
<protein>
    <recommendedName>
        <fullName evidence="1">SseB protein N-terminal domain-containing protein</fullName>
    </recommendedName>
</protein>
<dbReference type="Proteomes" id="UP000070188">
    <property type="component" value="Unassembled WGS sequence"/>
</dbReference>
<keyword evidence="5" id="KW-1185">Reference proteome</keyword>
<dbReference type="PATRIC" id="fig|1469144.10.peg.157"/>
<evidence type="ECO:0000313" key="3">
    <source>
        <dbReference type="EMBL" id="KWW98468.1"/>
    </source>
</evidence>
<evidence type="ECO:0000313" key="4">
    <source>
        <dbReference type="EMBL" id="KWX09772.1"/>
    </source>
</evidence>
<evidence type="ECO:0000313" key="5">
    <source>
        <dbReference type="Proteomes" id="UP000070188"/>
    </source>
</evidence>
<organism evidence="4 6">
    <name type="scientific">Carbonactinospora thermoautotrophica</name>
    <dbReference type="NCBI Taxonomy" id="1469144"/>
    <lineage>
        <taxon>Bacteria</taxon>
        <taxon>Bacillati</taxon>
        <taxon>Actinomycetota</taxon>
        <taxon>Actinomycetes</taxon>
        <taxon>Kitasatosporales</taxon>
        <taxon>Carbonactinosporaceae</taxon>
        <taxon>Carbonactinospora</taxon>
    </lineage>
</organism>
<dbReference type="EMBL" id="LAXD01000001">
    <property type="protein sequence ID" value="KWW98468.1"/>
    <property type="molecule type" value="Genomic_DNA"/>
</dbReference>
<dbReference type="Proteomes" id="UP000070598">
    <property type="component" value="Unassembled WGS sequence"/>
</dbReference>
<name>A0A132NJ76_9ACTN</name>
<gene>
    <name evidence="3" type="ORF">LI90_88</name>
    <name evidence="2" type="ORF">TH66_20425</name>
    <name evidence="4" type="ORF">TR74_07610</name>
</gene>
<reference evidence="4 7" key="2">
    <citation type="submission" date="2015-02" db="EMBL/GenBank/DDBJ databases">
        <title>Physiological reanalysis, assessment of diazotrophy, and genome sequences of multiple isolates of Streptomyces thermoautotrophicus.</title>
        <authorList>
            <person name="MacKellar D.C."/>
            <person name="Lieber L."/>
            <person name="Norman J."/>
            <person name="Bolger A."/>
            <person name="Tobin C."/>
            <person name="Murray J.W."/>
            <person name="Prell J."/>
        </authorList>
    </citation>
    <scope>NUCLEOTIDE SEQUENCE [LARGE SCALE GENOMIC DNA]</scope>
    <source>
        <strain evidence="4 7">UBT1</strain>
    </source>
</reference>